<dbReference type="PANTHER" id="PTHR14021">
    <property type="entry name" value="IRON-SULFUR CLUSTER CO-CHAPERONE PROTEIN HSCB"/>
    <property type="match status" value="1"/>
</dbReference>
<dbReference type="GO" id="GO:0051259">
    <property type="term" value="P:protein complex oligomerization"/>
    <property type="evidence" value="ECO:0007669"/>
    <property type="project" value="InterPro"/>
</dbReference>
<evidence type="ECO:0000313" key="4">
    <source>
        <dbReference type="WBParaSite" id="TREG1_37030.1"/>
    </source>
</evidence>
<reference evidence="4" key="2">
    <citation type="submission" date="2023-11" db="UniProtKB">
        <authorList>
            <consortium name="WormBaseParasite"/>
        </authorList>
    </citation>
    <scope>IDENTIFICATION</scope>
</reference>
<dbReference type="InterPro" id="IPR001623">
    <property type="entry name" value="DnaJ_domain"/>
</dbReference>
<evidence type="ECO:0000313" key="3">
    <source>
        <dbReference type="Proteomes" id="UP000050795"/>
    </source>
</evidence>
<dbReference type="InterPro" id="IPR004640">
    <property type="entry name" value="HscB"/>
</dbReference>
<dbReference type="WBParaSite" id="TREG1_37030.1">
    <property type="protein sequence ID" value="TREG1_37030.1"/>
    <property type="gene ID" value="TREG1_37030"/>
</dbReference>
<dbReference type="GO" id="GO:0044571">
    <property type="term" value="P:[2Fe-2S] cluster assembly"/>
    <property type="evidence" value="ECO:0007669"/>
    <property type="project" value="InterPro"/>
</dbReference>
<sequence length="204" mass="23785">MLELQQLQPLNINWTYFDVLGYSSPQPVIDISELTDRMRQCQKILHPDKFSGKSSYEVALASDASSFINKAYDVLQKPVKRYEYILDLHGMSTDNPEFQKLDNSVFLSEVMDIIEEVRDVIDRITNLSRSGNIVELTNDLSRLVCDLHQRLDDQEKIVIDFIKNSDWSNALVYFSQYKYILKVLEELREHELTWKKLGIDVSTT</sequence>
<dbReference type="SUPFAM" id="SSF46565">
    <property type="entry name" value="Chaperone J-domain"/>
    <property type="match status" value="1"/>
</dbReference>
<dbReference type="GO" id="GO:0005739">
    <property type="term" value="C:mitochondrion"/>
    <property type="evidence" value="ECO:0007669"/>
    <property type="project" value="TreeGrafter"/>
</dbReference>
<name>A0AA85JKS6_TRIRE</name>
<accession>A0AA85JKS6</accession>
<keyword evidence="3" id="KW-1185">Reference proteome</keyword>
<dbReference type="Gene3D" id="1.10.287.110">
    <property type="entry name" value="DnaJ domain"/>
    <property type="match status" value="1"/>
</dbReference>
<reference evidence="3" key="1">
    <citation type="submission" date="2022-06" db="EMBL/GenBank/DDBJ databases">
        <authorList>
            <person name="Berger JAMES D."/>
            <person name="Berger JAMES D."/>
        </authorList>
    </citation>
    <scope>NUCLEOTIDE SEQUENCE [LARGE SCALE GENOMIC DNA]</scope>
</reference>
<organism evidence="3 4">
    <name type="scientific">Trichobilharzia regenti</name>
    <name type="common">Nasal bird schistosome</name>
    <dbReference type="NCBI Taxonomy" id="157069"/>
    <lineage>
        <taxon>Eukaryota</taxon>
        <taxon>Metazoa</taxon>
        <taxon>Spiralia</taxon>
        <taxon>Lophotrochozoa</taxon>
        <taxon>Platyhelminthes</taxon>
        <taxon>Trematoda</taxon>
        <taxon>Digenea</taxon>
        <taxon>Strigeidida</taxon>
        <taxon>Schistosomatoidea</taxon>
        <taxon>Schistosomatidae</taxon>
        <taxon>Trichobilharzia</taxon>
    </lineage>
</organism>
<dbReference type="SUPFAM" id="SSF47144">
    <property type="entry name" value="HSC20 (HSCB), C-terminal oligomerisation domain"/>
    <property type="match status" value="1"/>
</dbReference>
<dbReference type="Proteomes" id="UP000050795">
    <property type="component" value="Unassembled WGS sequence"/>
</dbReference>
<dbReference type="AlphaFoldDB" id="A0AA85JKS6"/>
<proteinExistence type="predicted"/>
<dbReference type="GO" id="GO:0001671">
    <property type="term" value="F:ATPase activator activity"/>
    <property type="evidence" value="ECO:0007669"/>
    <property type="project" value="InterPro"/>
</dbReference>
<dbReference type="NCBIfam" id="TIGR00714">
    <property type="entry name" value="hscB"/>
    <property type="match status" value="1"/>
</dbReference>
<dbReference type="PROSITE" id="PS50076">
    <property type="entry name" value="DNAJ_2"/>
    <property type="match status" value="1"/>
</dbReference>
<dbReference type="CDD" id="cd06257">
    <property type="entry name" value="DnaJ"/>
    <property type="match status" value="1"/>
</dbReference>
<dbReference type="PANTHER" id="PTHR14021:SF15">
    <property type="entry name" value="IRON-SULFUR CLUSTER CO-CHAPERONE PROTEIN HSCB"/>
    <property type="match status" value="1"/>
</dbReference>
<evidence type="ECO:0000256" key="1">
    <source>
        <dbReference type="ARBA" id="ARBA00023186"/>
    </source>
</evidence>
<evidence type="ECO:0000259" key="2">
    <source>
        <dbReference type="PROSITE" id="PS50076"/>
    </source>
</evidence>
<protein>
    <recommendedName>
        <fullName evidence="2">J domain-containing protein</fullName>
    </recommendedName>
</protein>
<keyword evidence="1" id="KW-0143">Chaperone</keyword>
<dbReference type="InterPro" id="IPR036869">
    <property type="entry name" value="J_dom_sf"/>
</dbReference>
<dbReference type="InterPro" id="IPR036386">
    <property type="entry name" value="HscB_C_sf"/>
</dbReference>
<dbReference type="GO" id="GO:0051087">
    <property type="term" value="F:protein-folding chaperone binding"/>
    <property type="evidence" value="ECO:0007669"/>
    <property type="project" value="InterPro"/>
</dbReference>
<feature type="domain" description="J" evidence="2">
    <location>
        <begin position="15"/>
        <end position="90"/>
    </location>
</feature>
<dbReference type="SMART" id="SM00271">
    <property type="entry name" value="DnaJ"/>
    <property type="match status" value="1"/>
</dbReference>